<protein>
    <recommendedName>
        <fullName evidence="4">Lipoprotein</fullName>
    </recommendedName>
</protein>
<dbReference type="RefSeq" id="WP_270083859.1">
    <property type="nucleotide sequence ID" value="NZ_CP115300.1"/>
</dbReference>
<feature type="region of interest" description="Disordered" evidence="1">
    <location>
        <begin position="16"/>
        <end position="70"/>
    </location>
</feature>
<sequence>MTVLVAAGITYASALGSTPASPAPHHAARPVHRAAPPAAPAAPVGGRSAGGEKNEGREGGGRDYGHEPDGKIYFNERTYSASGDGCITATGSSSFSVFNDSRKTVEVFRGYTCDNGAPVTTVGPHGDTYGTVTRTGHEGAFGHEGMFGQWAVFGDDGVVGSFRVISDHGEG</sequence>
<dbReference type="Proteomes" id="UP001212326">
    <property type="component" value="Chromosome"/>
</dbReference>
<gene>
    <name evidence="2" type="ORF">O1G22_28040</name>
</gene>
<dbReference type="EMBL" id="CP115300">
    <property type="protein sequence ID" value="WBO66384.1"/>
    <property type="molecule type" value="Genomic_DNA"/>
</dbReference>
<evidence type="ECO:0000313" key="2">
    <source>
        <dbReference type="EMBL" id="WBO66384.1"/>
    </source>
</evidence>
<proteinExistence type="predicted"/>
<feature type="compositionally biased region" description="Low complexity" evidence="1">
    <location>
        <begin position="33"/>
        <end position="46"/>
    </location>
</feature>
<evidence type="ECO:0000256" key="1">
    <source>
        <dbReference type="SAM" id="MobiDB-lite"/>
    </source>
</evidence>
<feature type="compositionally biased region" description="Basic and acidic residues" evidence="1">
    <location>
        <begin position="50"/>
        <end position="70"/>
    </location>
</feature>
<keyword evidence="3" id="KW-1185">Reference proteome</keyword>
<organism evidence="2 3">
    <name type="scientific">Streptomyces camelliae</name>
    <dbReference type="NCBI Taxonomy" id="3004093"/>
    <lineage>
        <taxon>Bacteria</taxon>
        <taxon>Bacillati</taxon>
        <taxon>Actinomycetota</taxon>
        <taxon>Actinomycetes</taxon>
        <taxon>Kitasatosporales</taxon>
        <taxon>Streptomycetaceae</taxon>
        <taxon>Streptomyces</taxon>
    </lineage>
</organism>
<name>A0ABY7P732_9ACTN</name>
<evidence type="ECO:0008006" key="4">
    <source>
        <dbReference type="Google" id="ProtNLM"/>
    </source>
</evidence>
<evidence type="ECO:0000313" key="3">
    <source>
        <dbReference type="Proteomes" id="UP001212326"/>
    </source>
</evidence>
<reference evidence="2 3" key="1">
    <citation type="submission" date="2022-12" db="EMBL/GenBank/DDBJ databases">
        <authorList>
            <person name="Mo P."/>
        </authorList>
    </citation>
    <scope>NUCLEOTIDE SEQUENCE [LARGE SCALE GENOMIC DNA]</scope>
    <source>
        <strain evidence="2 3">HUAS 2-6</strain>
    </source>
</reference>
<accession>A0ABY7P732</accession>